<evidence type="ECO:0000313" key="2">
    <source>
        <dbReference type="EMBL" id="KAF4629716.1"/>
    </source>
</evidence>
<gene>
    <name evidence="2" type="ORF">G7Y89_g8429</name>
</gene>
<evidence type="ECO:0000256" key="1">
    <source>
        <dbReference type="SAM" id="Phobius"/>
    </source>
</evidence>
<feature type="transmembrane region" description="Helical" evidence="1">
    <location>
        <begin position="242"/>
        <end position="265"/>
    </location>
</feature>
<organism evidence="2 3">
    <name type="scientific">Cudoniella acicularis</name>
    <dbReference type="NCBI Taxonomy" id="354080"/>
    <lineage>
        <taxon>Eukaryota</taxon>
        <taxon>Fungi</taxon>
        <taxon>Dikarya</taxon>
        <taxon>Ascomycota</taxon>
        <taxon>Pezizomycotina</taxon>
        <taxon>Leotiomycetes</taxon>
        <taxon>Helotiales</taxon>
        <taxon>Tricladiaceae</taxon>
        <taxon>Cudoniella</taxon>
    </lineage>
</organism>
<keyword evidence="1" id="KW-0472">Membrane</keyword>
<accession>A0A8H4RI61</accession>
<name>A0A8H4RI61_9HELO</name>
<evidence type="ECO:0000313" key="3">
    <source>
        <dbReference type="Proteomes" id="UP000566819"/>
    </source>
</evidence>
<reference evidence="2 3" key="1">
    <citation type="submission" date="2020-03" db="EMBL/GenBank/DDBJ databases">
        <title>Draft Genome Sequence of Cudoniella acicularis.</title>
        <authorList>
            <person name="Buettner E."/>
            <person name="Kellner H."/>
        </authorList>
    </citation>
    <scope>NUCLEOTIDE SEQUENCE [LARGE SCALE GENOMIC DNA]</scope>
    <source>
        <strain evidence="2 3">DSM 108380</strain>
    </source>
</reference>
<dbReference type="AlphaFoldDB" id="A0A8H4RI61"/>
<feature type="transmembrane region" description="Helical" evidence="1">
    <location>
        <begin position="285"/>
        <end position="307"/>
    </location>
</feature>
<feature type="transmembrane region" description="Helical" evidence="1">
    <location>
        <begin position="125"/>
        <end position="148"/>
    </location>
</feature>
<dbReference type="Proteomes" id="UP000566819">
    <property type="component" value="Unassembled WGS sequence"/>
</dbReference>
<feature type="transmembrane region" description="Helical" evidence="1">
    <location>
        <begin position="211"/>
        <end position="230"/>
    </location>
</feature>
<comment type="caution">
    <text evidence="2">The sequence shown here is derived from an EMBL/GenBank/DDBJ whole genome shotgun (WGS) entry which is preliminary data.</text>
</comment>
<proteinExistence type="predicted"/>
<keyword evidence="1" id="KW-1133">Transmembrane helix</keyword>
<protein>
    <submittedName>
        <fullName evidence="2">Uncharacterized protein</fullName>
    </submittedName>
</protein>
<keyword evidence="1" id="KW-0812">Transmembrane</keyword>
<keyword evidence="3" id="KW-1185">Reference proteome</keyword>
<dbReference type="OrthoDB" id="4586224at2759"/>
<dbReference type="EMBL" id="JAAMPI010000637">
    <property type="protein sequence ID" value="KAF4629716.1"/>
    <property type="molecule type" value="Genomic_DNA"/>
</dbReference>
<sequence length="405" mass="45479">MFFLVYPKSSYLSQDRPNWRDKLGLYNPTTILWRYFAIADRRIRAKHWRATDMSASNPYFWTRRGWDGSEALSRKGQAYCASLPDRKHTALISWSTLKTLIVTLQGADSLYFLLTSYISPSDANFAMTASIGSLFSPLAILGLLRLVACSWLTEDFVYVNCEELQTTVARLNAPEQIQLVAVHKLPTNELLNNLDGWTGEDYRSPNSLRSWLFRTLFLFSIIGLLAMCLMNITPMPISEGTWYTATTFVITISYLFFLVISAIVYGYYFIRSRNTTTVLPCVASLWYQIYTGVLLALMLVLIVIASVETRKSPCGLYTTWPGDWDPCGEPLLSEIPCMSRGGDVAKIVTLNVEKRIAIDMCYASGTFPVLPDALPPPVAGIPAQAPPILASRATLKEIRLRPAKN</sequence>